<dbReference type="Proteomes" id="UP001221142">
    <property type="component" value="Unassembled WGS sequence"/>
</dbReference>
<gene>
    <name evidence="2" type="ORF">FB45DRAFT_924112</name>
</gene>
<evidence type="ECO:0000256" key="1">
    <source>
        <dbReference type="SAM" id="MobiDB-lite"/>
    </source>
</evidence>
<dbReference type="AlphaFoldDB" id="A0AAD7BLZ1"/>
<feature type="region of interest" description="Disordered" evidence="1">
    <location>
        <begin position="191"/>
        <end position="211"/>
    </location>
</feature>
<reference evidence="2" key="1">
    <citation type="submission" date="2023-03" db="EMBL/GenBank/DDBJ databases">
        <title>Massive genome expansion in bonnet fungi (Mycena s.s.) driven by repeated elements and novel gene families across ecological guilds.</title>
        <authorList>
            <consortium name="Lawrence Berkeley National Laboratory"/>
            <person name="Harder C.B."/>
            <person name="Miyauchi S."/>
            <person name="Viragh M."/>
            <person name="Kuo A."/>
            <person name="Thoen E."/>
            <person name="Andreopoulos B."/>
            <person name="Lu D."/>
            <person name="Skrede I."/>
            <person name="Drula E."/>
            <person name="Henrissat B."/>
            <person name="Morin E."/>
            <person name="Kohler A."/>
            <person name="Barry K."/>
            <person name="LaButti K."/>
            <person name="Morin E."/>
            <person name="Salamov A."/>
            <person name="Lipzen A."/>
            <person name="Mereny Z."/>
            <person name="Hegedus B."/>
            <person name="Baldrian P."/>
            <person name="Stursova M."/>
            <person name="Weitz H."/>
            <person name="Taylor A."/>
            <person name="Grigoriev I.V."/>
            <person name="Nagy L.G."/>
            <person name="Martin F."/>
            <person name="Kauserud H."/>
        </authorList>
    </citation>
    <scope>NUCLEOTIDE SEQUENCE</scope>
    <source>
        <strain evidence="2">9284</strain>
    </source>
</reference>
<proteinExistence type="predicted"/>
<comment type="caution">
    <text evidence="2">The sequence shown here is derived from an EMBL/GenBank/DDBJ whole genome shotgun (WGS) entry which is preliminary data.</text>
</comment>
<name>A0AAD7BLZ1_9AGAR</name>
<organism evidence="2 3">
    <name type="scientific">Roridomyces roridus</name>
    <dbReference type="NCBI Taxonomy" id="1738132"/>
    <lineage>
        <taxon>Eukaryota</taxon>
        <taxon>Fungi</taxon>
        <taxon>Dikarya</taxon>
        <taxon>Basidiomycota</taxon>
        <taxon>Agaricomycotina</taxon>
        <taxon>Agaricomycetes</taxon>
        <taxon>Agaricomycetidae</taxon>
        <taxon>Agaricales</taxon>
        <taxon>Marasmiineae</taxon>
        <taxon>Mycenaceae</taxon>
        <taxon>Roridomyces</taxon>
    </lineage>
</organism>
<protein>
    <submittedName>
        <fullName evidence="2">Uncharacterized protein</fullName>
    </submittedName>
</protein>
<evidence type="ECO:0000313" key="3">
    <source>
        <dbReference type="Proteomes" id="UP001221142"/>
    </source>
</evidence>
<accession>A0AAD7BLZ1</accession>
<sequence>MSFQRDTAVEMKGEGAVEEGGSAGCLTPRGGPPDEEDLLVIFLPPSYSPRHSASPHASRRHDTTGLTAHCLVFSIWAVVGMCRRAGGCRGFAGGVYRAPAIGIMSSSSVQTGRKARAWVDGGDASALSERVHGGIVVAGTLGLLADSYGRSVSRAFRRVLCVAPLIPTYLSRIRPRGEYFRDRQQKALREGGVARHHGADCGPGCADRDGT</sequence>
<evidence type="ECO:0000313" key="2">
    <source>
        <dbReference type="EMBL" id="KAJ7624731.1"/>
    </source>
</evidence>
<keyword evidence="3" id="KW-1185">Reference proteome</keyword>
<feature type="region of interest" description="Disordered" evidence="1">
    <location>
        <begin position="1"/>
        <end position="24"/>
    </location>
</feature>
<dbReference type="EMBL" id="JARKIF010000013">
    <property type="protein sequence ID" value="KAJ7624731.1"/>
    <property type="molecule type" value="Genomic_DNA"/>
</dbReference>